<dbReference type="Pfam" id="PF01936">
    <property type="entry name" value="NYN"/>
    <property type="match status" value="1"/>
</dbReference>
<feature type="domain" description="NYN" evidence="1">
    <location>
        <begin position="153"/>
        <end position="220"/>
    </location>
</feature>
<comment type="caution">
    <text evidence="2">The sequence shown here is derived from an EMBL/GenBank/DDBJ whole genome shotgun (WGS) entry which is preliminary data.</text>
</comment>
<evidence type="ECO:0000259" key="1">
    <source>
        <dbReference type="Pfam" id="PF01936"/>
    </source>
</evidence>
<reference evidence="2 3" key="1">
    <citation type="journal article" date="2016" name="Nat. Commun.">
        <title>Thousands of microbial genomes shed light on interconnected biogeochemical processes in an aquifer system.</title>
        <authorList>
            <person name="Anantharaman K."/>
            <person name="Brown C.T."/>
            <person name="Hug L.A."/>
            <person name="Sharon I."/>
            <person name="Castelle C.J."/>
            <person name="Probst A.J."/>
            <person name="Thomas B.C."/>
            <person name="Singh A."/>
            <person name="Wilkins M.J."/>
            <person name="Karaoz U."/>
            <person name="Brodie E.L."/>
            <person name="Williams K.H."/>
            <person name="Hubbard S.S."/>
            <person name="Banfield J.F."/>
        </authorList>
    </citation>
    <scope>NUCLEOTIDE SEQUENCE [LARGE SCALE GENOMIC DNA]</scope>
</reference>
<dbReference type="AlphaFoldDB" id="A0A1G2ELZ0"/>
<dbReference type="GO" id="GO:0004540">
    <property type="term" value="F:RNA nuclease activity"/>
    <property type="evidence" value="ECO:0007669"/>
    <property type="project" value="InterPro"/>
</dbReference>
<dbReference type="PANTHER" id="PTHR35458:SF8">
    <property type="entry name" value="SLR0650 PROTEIN"/>
    <property type="match status" value="1"/>
</dbReference>
<evidence type="ECO:0000313" key="3">
    <source>
        <dbReference type="Proteomes" id="UP000179122"/>
    </source>
</evidence>
<gene>
    <name evidence="2" type="ORF">A3F95_01975</name>
</gene>
<dbReference type="Gene3D" id="3.40.50.1010">
    <property type="entry name" value="5'-nuclease"/>
    <property type="match status" value="1"/>
</dbReference>
<dbReference type="InterPro" id="IPR021139">
    <property type="entry name" value="NYN"/>
</dbReference>
<dbReference type="EMBL" id="MHML01000017">
    <property type="protein sequence ID" value="OGZ26806.1"/>
    <property type="molecule type" value="Genomic_DNA"/>
</dbReference>
<name>A0A1G2ELZ0_9BACT</name>
<accession>A0A1G2ELZ0</accession>
<dbReference type="PANTHER" id="PTHR35458">
    <property type="entry name" value="SLR0755 PROTEIN"/>
    <property type="match status" value="1"/>
</dbReference>
<protein>
    <recommendedName>
        <fullName evidence="1">NYN domain-containing protein</fullName>
    </recommendedName>
</protein>
<dbReference type="InterPro" id="IPR047140">
    <property type="entry name" value="LabA"/>
</dbReference>
<sequence>MFTPKTDRIKKLSELFPKAIEELGVIFEQPARIYVDWQNVLHWQEKLGWHFNLKRLKQLFDSFNTIQSVTVYTGTLEGDQRSEEQIKEIENCGYILSTKPVKLMKISIDVSSIPDDSPAILKNFMKKKFLSKLDIDTVKILNKKLSFLNKQGVTYIEEPKCNFDVEMGVDMLLDCERNNTDSFILWSGDSDFASPVTQIKNAGKKAILFAVSGKVAPELDETEVFIFDVKKIKEFVCFPKEIPQSIKDKVDPIKSQRDSLRSP</sequence>
<evidence type="ECO:0000313" key="2">
    <source>
        <dbReference type="EMBL" id="OGZ26806.1"/>
    </source>
</evidence>
<organism evidence="2 3">
    <name type="scientific">Candidatus Nealsonbacteria bacterium RIFCSPLOWO2_12_FULL_39_31</name>
    <dbReference type="NCBI Taxonomy" id="1801676"/>
    <lineage>
        <taxon>Bacteria</taxon>
        <taxon>Candidatus Nealsoniibacteriota</taxon>
    </lineage>
</organism>
<dbReference type="Proteomes" id="UP000179122">
    <property type="component" value="Unassembled WGS sequence"/>
</dbReference>
<proteinExistence type="predicted"/>